<dbReference type="GO" id="GO:0120147">
    <property type="term" value="F:formylglycine-generating oxidase activity"/>
    <property type="evidence" value="ECO:0007669"/>
    <property type="project" value="TreeGrafter"/>
</dbReference>
<protein>
    <submittedName>
        <fullName evidence="3">Formylglycine-generating enzyme, required for sulfatase activity, contains SUMF1/FGE domain</fullName>
    </submittedName>
</protein>
<proteinExistence type="predicted"/>
<dbReference type="PANTHER" id="PTHR23150">
    <property type="entry name" value="SULFATASE MODIFYING FACTOR 1, 2"/>
    <property type="match status" value="1"/>
</dbReference>
<feature type="signal peptide" evidence="1">
    <location>
        <begin position="1"/>
        <end position="19"/>
    </location>
</feature>
<sequence>MRPLLAIAILLATAGQAPAQEAPAPWEPELYDPAAAAGSPADLTLPMPCGGAMAFQRVTVPVEPGNPIADRRFRIGQPQAETGYSDYLQTAYLRGAFPGDSPGDTAYYIARYEMTEGQYRALAGDCAAPARRDRIAKGELSWFDAVALSRSYSEWLLTEARDSLPAAADGLAFLRLPTEAEWEYAARGGAAVDPAIFPSRHFFGDGNMLDFAKLNAPGSARGKLLPVGLTQPNPLGLYDIYGNAEELMLEPFRLNAIGRRHGQVGGLVTRGGSVLSTPEQVYSAQRTEYPLFRGSDGSALASDTFGLRLVLSRHVTASDAALRAIRDSWIATAEESEGAADTPLGTLAALIDEETDPRRQSSLSELQLEFRRAQEEASAAFGEAAKSTLLNGAVLVGAMADGETEITRRRASVYQTVDQIRLCSDEAQCATLRDLAGRLTGELDSLRRLQRTYLVSLRSALETLSNGLEPEIVMSARELLRGELTASEQTEILANLSRFEALLSAYTTRPDMTGDDLRALVLAR</sequence>
<organism evidence="3 4">
    <name type="scientific">Lutimaribacter pacificus</name>
    <dbReference type="NCBI Taxonomy" id="391948"/>
    <lineage>
        <taxon>Bacteria</taxon>
        <taxon>Pseudomonadati</taxon>
        <taxon>Pseudomonadota</taxon>
        <taxon>Alphaproteobacteria</taxon>
        <taxon>Rhodobacterales</taxon>
        <taxon>Roseobacteraceae</taxon>
        <taxon>Lutimaribacter</taxon>
    </lineage>
</organism>
<name>A0A1H0IVI4_9RHOB</name>
<keyword evidence="4" id="KW-1185">Reference proteome</keyword>
<gene>
    <name evidence="3" type="ORF">SAMN05444142_103515</name>
</gene>
<dbReference type="InterPro" id="IPR051043">
    <property type="entry name" value="Sulfatase_Mod_Factor_Kinase"/>
</dbReference>
<dbReference type="InterPro" id="IPR016187">
    <property type="entry name" value="CTDL_fold"/>
</dbReference>
<feature type="domain" description="Sulfatase-modifying factor enzyme-like" evidence="2">
    <location>
        <begin position="140"/>
        <end position="310"/>
    </location>
</feature>
<dbReference type="Pfam" id="PF03781">
    <property type="entry name" value="FGE-sulfatase"/>
    <property type="match status" value="1"/>
</dbReference>
<dbReference type="SUPFAM" id="SSF56436">
    <property type="entry name" value="C-type lectin-like"/>
    <property type="match status" value="1"/>
</dbReference>
<evidence type="ECO:0000256" key="1">
    <source>
        <dbReference type="SAM" id="SignalP"/>
    </source>
</evidence>
<dbReference type="RefSeq" id="WP_149788640.1">
    <property type="nucleotide sequence ID" value="NZ_FNIO01000005.1"/>
</dbReference>
<accession>A0A1H0IVI4</accession>
<dbReference type="Gene3D" id="3.90.1580.10">
    <property type="entry name" value="paralog of FGE (formylglycine-generating enzyme)"/>
    <property type="match status" value="1"/>
</dbReference>
<feature type="chain" id="PRO_5015064693" evidence="1">
    <location>
        <begin position="20"/>
        <end position="524"/>
    </location>
</feature>
<evidence type="ECO:0000313" key="3">
    <source>
        <dbReference type="EMBL" id="SHK17223.1"/>
    </source>
</evidence>
<dbReference type="PANTHER" id="PTHR23150:SF19">
    <property type="entry name" value="FORMYLGLYCINE-GENERATING ENZYME"/>
    <property type="match status" value="1"/>
</dbReference>
<dbReference type="InterPro" id="IPR042095">
    <property type="entry name" value="SUMF_sf"/>
</dbReference>
<dbReference type="AlphaFoldDB" id="A0A1H0IVI4"/>
<dbReference type="EMBL" id="FQZZ01000003">
    <property type="protein sequence ID" value="SHK17223.1"/>
    <property type="molecule type" value="Genomic_DNA"/>
</dbReference>
<evidence type="ECO:0000313" key="4">
    <source>
        <dbReference type="Proteomes" id="UP000324252"/>
    </source>
</evidence>
<dbReference type="OrthoDB" id="9768004at2"/>
<dbReference type="InterPro" id="IPR005532">
    <property type="entry name" value="SUMF_dom"/>
</dbReference>
<evidence type="ECO:0000259" key="2">
    <source>
        <dbReference type="Pfam" id="PF03781"/>
    </source>
</evidence>
<keyword evidence="1" id="KW-0732">Signal</keyword>
<reference evidence="3 4" key="1">
    <citation type="submission" date="2016-11" db="EMBL/GenBank/DDBJ databases">
        <authorList>
            <person name="Varghese N."/>
            <person name="Submissions S."/>
        </authorList>
    </citation>
    <scope>NUCLEOTIDE SEQUENCE [LARGE SCALE GENOMIC DNA]</scope>
    <source>
        <strain evidence="3 4">DSM 29620</strain>
    </source>
</reference>
<dbReference type="Proteomes" id="UP000324252">
    <property type="component" value="Unassembled WGS sequence"/>
</dbReference>